<dbReference type="SUPFAM" id="SSF69572">
    <property type="entry name" value="Activating enzymes of the ubiquitin-like proteins"/>
    <property type="match status" value="1"/>
</dbReference>
<dbReference type="AlphaFoldDB" id="A0A8J2SKW6"/>
<evidence type="ECO:0008006" key="5">
    <source>
        <dbReference type="Google" id="ProtNLM"/>
    </source>
</evidence>
<dbReference type="Pfam" id="PF00899">
    <property type="entry name" value="ThiF"/>
    <property type="match status" value="1"/>
</dbReference>
<dbReference type="InterPro" id="IPR045886">
    <property type="entry name" value="ThiF/MoeB/HesA"/>
</dbReference>
<dbReference type="PANTHER" id="PTHR10953">
    <property type="entry name" value="UBIQUITIN-ACTIVATING ENZYME E1"/>
    <property type="match status" value="1"/>
</dbReference>
<dbReference type="GO" id="GO:0000045">
    <property type="term" value="P:autophagosome assembly"/>
    <property type="evidence" value="ECO:0007669"/>
    <property type="project" value="TreeGrafter"/>
</dbReference>
<sequence>MDALRFVPFSSAPKVAFWQAVAERKLRDWRLDDAPRPARGFYWAGGGARLVLDGASLRDGAAPPGATALAGRVTVVNTLEAFRRVDKAALLRRAGDALAAAVDDGAALADPARLAPFEVVAFADLKRHAYVYWFAFPALVLRPAAAATRGAPAPLDDALGAAAARALLAAAAEPGAPLAFAWTGASRAPLREAAGGDVFCVLDPAAAGAPGWPARNLLWLLARRFPERRAFRIALLRGRGGCVVEARVAGGAAADVAVVGWEANASGRMAPRSADLAPLADPGALATAAAALNLELMRWRLLPGLDVEKLAATRVLLLGAGTLGCAVARSLVAWGVTRVTLVDGGTVAYSNPARQWLYTVDDAKAQAPKAAAAAAALRRIAPGSAAAPPAFVGKKLTIAMPGHALPAAGTPAGDAADAEVHALDALVADADCVFLLTDTRESRWLPTVVAAARGTLLVNVALGLDTFVVQRHGHGGNGLGCYFCGDVAAPTNSTRDRTLDQQCTVSRPGLAPAAAALAVELLVALLHHPREGAAPADPATPPGAPLPGNRPLGLVPHSIRGFLTHYATVLPTTPAFDRCAACAPAVVAAYRDRGVALVRDVGADPGLLERLSGLADLKGAVDGAAWAEADEF</sequence>
<organism evidence="3 4">
    <name type="scientific">Pelagomonas calceolata</name>
    <dbReference type="NCBI Taxonomy" id="35677"/>
    <lineage>
        <taxon>Eukaryota</taxon>
        <taxon>Sar</taxon>
        <taxon>Stramenopiles</taxon>
        <taxon>Ochrophyta</taxon>
        <taxon>Pelagophyceae</taxon>
        <taxon>Pelagomonadales</taxon>
        <taxon>Pelagomonadaceae</taxon>
        <taxon>Pelagomonas</taxon>
    </lineage>
</organism>
<feature type="domain" description="THIF-type NAD/FAD binding fold" evidence="1">
    <location>
        <begin position="297"/>
        <end position="531"/>
    </location>
</feature>
<evidence type="ECO:0000313" key="4">
    <source>
        <dbReference type="Proteomes" id="UP000789595"/>
    </source>
</evidence>
<dbReference type="Gene3D" id="3.40.140.100">
    <property type="entry name" value="Ubiquitin-like modifier-activating enzyme ATG7 C-terminal domain"/>
    <property type="match status" value="1"/>
</dbReference>
<proteinExistence type="predicted"/>
<dbReference type="Gene3D" id="3.40.50.720">
    <property type="entry name" value="NAD(P)-binding Rossmann-like Domain"/>
    <property type="match status" value="1"/>
</dbReference>
<dbReference type="Pfam" id="PF16420">
    <property type="entry name" value="ATG7_N"/>
    <property type="match status" value="1"/>
</dbReference>
<evidence type="ECO:0000259" key="1">
    <source>
        <dbReference type="Pfam" id="PF00899"/>
    </source>
</evidence>
<keyword evidence="4" id="KW-1185">Reference proteome</keyword>
<dbReference type="GO" id="GO:0000407">
    <property type="term" value="C:phagophore assembly site"/>
    <property type="evidence" value="ECO:0007669"/>
    <property type="project" value="TreeGrafter"/>
</dbReference>
<dbReference type="GO" id="GO:0032446">
    <property type="term" value="P:protein modification by small protein conjugation"/>
    <property type="evidence" value="ECO:0007669"/>
    <property type="project" value="TreeGrafter"/>
</dbReference>
<evidence type="ECO:0000313" key="3">
    <source>
        <dbReference type="EMBL" id="CAH0372801.1"/>
    </source>
</evidence>
<feature type="domain" description="Ubiquitin-like modifier-activating enzyme Atg7 N-terminal" evidence="2">
    <location>
        <begin position="4"/>
        <end position="278"/>
    </location>
</feature>
<reference evidence="3" key="1">
    <citation type="submission" date="2021-11" db="EMBL/GenBank/DDBJ databases">
        <authorList>
            <consortium name="Genoscope - CEA"/>
            <person name="William W."/>
        </authorList>
    </citation>
    <scope>NUCLEOTIDE SEQUENCE</scope>
</reference>
<dbReference type="InterPro" id="IPR042523">
    <property type="entry name" value="Atg7_N_2"/>
</dbReference>
<protein>
    <recommendedName>
        <fullName evidence="5">Autophagy-related protein 7</fullName>
    </recommendedName>
</protein>
<dbReference type="PANTHER" id="PTHR10953:SF3">
    <property type="entry name" value="UBIQUITIN-LIKE MODIFIER-ACTIVATING ENZYME ATG7"/>
    <property type="match status" value="1"/>
</dbReference>
<dbReference type="OrthoDB" id="338614at2759"/>
<dbReference type="InterPro" id="IPR032197">
    <property type="entry name" value="Atg7_N"/>
</dbReference>
<dbReference type="Proteomes" id="UP000789595">
    <property type="component" value="Unassembled WGS sequence"/>
</dbReference>
<evidence type="ECO:0000259" key="2">
    <source>
        <dbReference type="Pfam" id="PF16420"/>
    </source>
</evidence>
<dbReference type="GO" id="GO:0000422">
    <property type="term" value="P:autophagy of mitochondrion"/>
    <property type="evidence" value="ECO:0007669"/>
    <property type="project" value="TreeGrafter"/>
</dbReference>
<dbReference type="InterPro" id="IPR042522">
    <property type="entry name" value="Atg7_N_1"/>
</dbReference>
<dbReference type="GO" id="GO:0006995">
    <property type="term" value="P:cellular response to nitrogen starvation"/>
    <property type="evidence" value="ECO:0007669"/>
    <property type="project" value="TreeGrafter"/>
</dbReference>
<dbReference type="Gene3D" id="3.40.140.70">
    <property type="entry name" value="Ubiquitin-like modifier-activating enzyme ATG7 N-terminal domain"/>
    <property type="match status" value="1"/>
</dbReference>
<dbReference type="GO" id="GO:0019778">
    <property type="term" value="F:Atg12 activating enzyme activity"/>
    <property type="evidence" value="ECO:0007669"/>
    <property type="project" value="TreeGrafter"/>
</dbReference>
<name>A0A8J2SKW6_9STRA</name>
<dbReference type="GO" id="GO:0034727">
    <property type="term" value="P:piecemeal microautophagy of the nucleus"/>
    <property type="evidence" value="ECO:0007669"/>
    <property type="project" value="TreeGrafter"/>
</dbReference>
<dbReference type="GO" id="GO:0019779">
    <property type="term" value="F:Atg8 activating enzyme activity"/>
    <property type="evidence" value="ECO:0007669"/>
    <property type="project" value="TreeGrafter"/>
</dbReference>
<gene>
    <name evidence="3" type="ORF">PECAL_3P28440</name>
</gene>
<comment type="caution">
    <text evidence="3">The sequence shown here is derived from an EMBL/GenBank/DDBJ whole genome shotgun (WGS) entry which is preliminary data.</text>
</comment>
<dbReference type="InterPro" id="IPR000594">
    <property type="entry name" value="ThiF_NAD_FAD-bd"/>
</dbReference>
<accession>A0A8J2SKW6</accession>
<dbReference type="InterPro" id="IPR035985">
    <property type="entry name" value="Ubiquitin-activating_enz"/>
</dbReference>
<dbReference type="EMBL" id="CAKKNE010000003">
    <property type="protein sequence ID" value="CAH0372801.1"/>
    <property type="molecule type" value="Genomic_DNA"/>
</dbReference>